<dbReference type="GO" id="GO:0006508">
    <property type="term" value="P:proteolysis"/>
    <property type="evidence" value="ECO:0007669"/>
    <property type="project" value="UniProtKB-KW"/>
</dbReference>
<keyword evidence="5" id="KW-0732">Signal</keyword>
<dbReference type="AlphaFoldDB" id="A0A9Q0V2L4"/>
<evidence type="ECO:0000313" key="8">
    <source>
        <dbReference type="Proteomes" id="UP001151532"/>
    </source>
</evidence>
<dbReference type="PROSITE" id="PS51767">
    <property type="entry name" value="PEPTIDASE_A1"/>
    <property type="match status" value="1"/>
</dbReference>
<gene>
    <name evidence="7" type="ORF">OIU79_000984</name>
</gene>
<evidence type="ECO:0000256" key="2">
    <source>
        <dbReference type="ARBA" id="ARBA00022670"/>
    </source>
</evidence>
<evidence type="ECO:0000313" key="7">
    <source>
        <dbReference type="EMBL" id="KAJ6740971.1"/>
    </source>
</evidence>
<sequence>MPASQALLVLVVLMLSQLAISTTSTGTSTSASTATTHHDNVTKAKAKTKTTLYPDFQVLNVKQALTETKTRPMEPSQYQELFKINPNDSESGGKKTLKLVHRDKVSFSSKLHHNHSHVFHARMQRDVKRVSGLVHRLSSGSTAKYEVEDFGSDVVSGMNQVILFGFNVNLAPNAIIKPTHSLTRKTQHHLWGVSCSSAVCDRVENAGCNSGRCRYQVSYGDGSYTKGTLALETLTFGRTVVRNVAIGCGHSNRGMFVGAAGLLGLGGGSMSLMGQLSGQTGNAFSYCLVSRGTNTNGFLEFGSDAMPVGAAWIPLVRNPRAPSFYYIRLSGLGVGGTKVPISEDAFQLNELGNGGVVMDTGTAYPYLILAITYSGFSQFGHLLFCICSFPVRAFHPGKHSARRDSNFC</sequence>
<name>A0A9Q0V2L4_SALPP</name>
<dbReference type="Gene3D" id="2.40.70.10">
    <property type="entry name" value="Acid Proteases"/>
    <property type="match status" value="2"/>
</dbReference>
<organism evidence="7 8">
    <name type="scientific">Salix purpurea</name>
    <name type="common">Purple osier willow</name>
    <dbReference type="NCBI Taxonomy" id="77065"/>
    <lineage>
        <taxon>Eukaryota</taxon>
        <taxon>Viridiplantae</taxon>
        <taxon>Streptophyta</taxon>
        <taxon>Embryophyta</taxon>
        <taxon>Tracheophyta</taxon>
        <taxon>Spermatophyta</taxon>
        <taxon>Magnoliopsida</taxon>
        <taxon>eudicotyledons</taxon>
        <taxon>Gunneridae</taxon>
        <taxon>Pentapetalae</taxon>
        <taxon>rosids</taxon>
        <taxon>fabids</taxon>
        <taxon>Malpighiales</taxon>
        <taxon>Salicaceae</taxon>
        <taxon>Saliceae</taxon>
        <taxon>Salix</taxon>
    </lineage>
</organism>
<accession>A0A9Q0V2L4</accession>
<dbReference type="Proteomes" id="UP001151532">
    <property type="component" value="Chromosome 7"/>
</dbReference>
<dbReference type="PANTHER" id="PTHR47967:SF60">
    <property type="entry name" value="PROTEIN ASPARTIC PROTEASE IN GUARD CELL 1-LIKE"/>
    <property type="match status" value="1"/>
</dbReference>
<feature type="signal peptide" evidence="5">
    <location>
        <begin position="1"/>
        <end position="21"/>
    </location>
</feature>
<feature type="domain" description="Peptidase A1" evidence="6">
    <location>
        <begin position="166"/>
        <end position="408"/>
    </location>
</feature>
<keyword evidence="2 7" id="KW-0645">Protease</keyword>
<comment type="caution">
    <text evidence="7">The sequence shown here is derived from an EMBL/GenBank/DDBJ whole genome shotgun (WGS) entry which is preliminary data.</text>
</comment>
<evidence type="ECO:0000256" key="4">
    <source>
        <dbReference type="SAM" id="MobiDB-lite"/>
    </source>
</evidence>
<dbReference type="InterPro" id="IPR021109">
    <property type="entry name" value="Peptidase_aspartic_dom_sf"/>
</dbReference>
<comment type="similarity">
    <text evidence="1">Belongs to the peptidase A1 family.</text>
</comment>
<keyword evidence="8" id="KW-1185">Reference proteome</keyword>
<feature type="chain" id="PRO_5040450479" evidence="5">
    <location>
        <begin position="22"/>
        <end position="408"/>
    </location>
</feature>
<evidence type="ECO:0000259" key="6">
    <source>
        <dbReference type="PROSITE" id="PS51767"/>
    </source>
</evidence>
<feature type="compositionally biased region" description="Low complexity" evidence="4">
    <location>
        <begin position="24"/>
        <end position="35"/>
    </location>
</feature>
<keyword evidence="3" id="KW-0378">Hydrolase</keyword>
<dbReference type="PANTHER" id="PTHR47967">
    <property type="entry name" value="OS07G0603500 PROTEIN-RELATED"/>
    <property type="match status" value="1"/>
</dbReference>
<dbReference type="GO" id="GO:0008233">
    <property type="term" value="F:peptidase activity"/>
    <property type="evidence" value="ECO:0007669"/>
    <property type="project" value="UniProtKB-KW"/>
</dbReference>
<reference evidence="7" key="2">
    <citation type="journal article" date="2023" name="Int. J. Mol. Sci.">
        <title>De Novo Assembly and Annotation of 11 Diverse Shrub Willow (Salix) Genomes Reveals Novel Gene Organization in Sex-Linked Regions.</title>
        <authorList>
            <person name="Hyden B."/>
            <person name="Feng K."/>
            <person name="Yates T.B."/>
            <person name="Jawdy S."/>
            <person name="Cereghino C."/>
            <person name="Smart L.B."/>
            <person name="Muchero W."/>
        </authorList>
    </citation>
    <scope>NUCLEOTIDE SEQUENCE</scope>
    <source>
        <tissue evidence="7">Shoot tip</tissue>
    </source>
</reference>
<dbReference type="Pfam" id="PF14541">
    <property type="entry name" value="TAXi_C"/>
    <property type="match status" value="1"/>
</dbReference>
<protein>
    <submittedName>
        <fullName evidence="7">PROTEIN ASPARTIC PROTEASE IN GUARD CELL 2-LIKE</fullName>
    </submittedName>
</protein>
<dbReference type="InterPro" id="IPR051708">
    <property type="entry name" value="Plant_Aspart_Prot_A1"/>
</dbReference>
<feature type="region of interest" description="Disordered" evidence="4">
    <location>
        <begin position="24"/>
        <end position="45"/>
    </location>
</feature>
<evidence type="ECO:0000256" key="3">
    <source>
        <dbReference type="ARBA" id="ARBA00022801"/>
    </source>
</evidence>
<evidence type="ECO:0000256" key="1">
    <source>
        <dbReference type="ARBA" id="ARBA00007447"/>
    </source>
</evidence>
<dbReference type="Pfam" id="PF14543">
    <property type="entry name" value="TAXi_N"/>
    <property type="match status" value="1"/>
</dbReference>
<dbReference type="InterPro" id="IPR032799">
    <property type="entry name" value="TAXi_C"/>
</dbReference>
<proteinExistence type="inferred from homology"/>
<dbReference type="InterPro" id="IPR033121">
    <property type="entry name" value="PEPTIDASE_A1"/>
</dbReference>
<dbReference type="InterPro" id="IPR032861">
    <property type="entry name" value="TAXi_N"/>
</dbReference>
<evidence type="ECO:0000256" key="5">
    <source>
        <dbReference type="SAM" id="SignalP"/>
    </source>
</evidence>
<dbReference type="OrthoDB" id="2747330at2759"/>
<reference evidence="7" key="1">
    <citation type="submission" date="2022-11" db="EMBL/GenBank/DDBJ databases">
        <authorList>
            <person name="Hyden B.L."/>
            <person name="Feng K."/>
            <person name="Yates T."/>
            <person name="Jawdy S."/>
            <person name="Smart L.B."/>
            <person name="Muchero W."/>
        </authorList>
    </citation>
    <scope>NUCLEOTIDE SEQUENCE</scope>
    <source>
        <tissue evidence="7">Shoot tip</tissue>
    </source>
</reference>
<dbReference type="SUPFAM" id="SSF50630">
    <property type="entry name" value="Acid proteases"/>
    <property type="match status" value="1"/>
</dbReference>
<dbReference type="EMBL" id="JAPFFK010000010">
    <property type="protein sequence ID" value="KAJ6740971.1"/>
    <property type="molecule type" value="Genomic_DNA"/>
</dbReference>